<dbReference type="Proteomes" id="UP000007752">
    <property type="component" value="Chromosome 10"/>
</dbReference>
<organism evidence="6">
    <name type="scientific">Oryza sativa subsp. japonica</name>
    <name type="common">Rice</name>
    <dbReference type="NCBI Taxonomy" id="39947"/>
    <lineage>
        <taxon>Eukaryota</taxon>
        <taxon>Viridiplantae</taxon>
        <taxon>Streptophyta</taxon>
        <taxon>Embryophyta</taxon>
        <taxon>Tracheophyta</taxon>
        <taxon>Spermatophyta</taxon>
        <taxon>Magnoliopsida</taxon>
        <taxon>Liliopsida</taxon>
        <taxon>Poales</taxon>
        <taxon>Poaceae</taxon>
        <taxon>BOP clade</taxon>
        <taxon>Oryzoideae</taxon>
        <taxon>Oryzeae</taxon>
        <taxon>Oryzinae</taxon>
        <taxon>Oryza</taxon>
        <taxon>Oryza sativa</taxon>
    </lineage>
</organism>
<dbReference type="GO" id="GO:0005546">
    <property type="term" value="F:phosphatidylinositol-4,5-bisphosphate binding"/>
    <property type="evidence" value="ECO:0007669"/>
    <property type="project" value="InterPro"/>
</dbReference>
<feature type="domain" description="Exocyst complex subunit Exo70 C-terminal" evidence="5">
    <location>
        <begin position="13"/>
        <end position="182"/>
    </location>
</feature>
<reference evidence="6" key="2">
    <citation type="submission" date="2008-12" db="EMBL/GenBank/DDBJ databases">
        <title>Improved gene annotation of the rice (Oryza sativa) genomes.</title>
        <authorList>
            <person name="Wang J."/>
            <person name="Li R."/>
            <person name="Fan W."/>
            <person name="Huang Q."/>
            <person name="Zhang J."/>
            <person name="Zhou Y."/>
            <person name="Hu Y."/>
            <person name="Zi S."/>
            <person name="Li J."/>
            <person name="Ni P."/>
            <person name="Zheng H."/>
            <person name="Zhang Y."/>
            <person name="Zhao M."/>
            <person name="Hao Q."/>
            <person name="McDermott J."/>
            <person name="Samudrala R."/>
            <person name="Kristiansen K."/>
            <person name="Wong G.K.-S."/>
        </authorList>
    </citation>
    <scope>NUCLEOTIDE SEQUENCE</scope>
</reference>
<keyword evidence="3" id="KW-0653">Protein transport</keyword>
<sequence>MSPGDASCSSSGFADAVAMSTPATEKLYRMLGMYEALTAVEPDIESLFTGDVRDLFSSEVTGVVAQLGNTIRHTMTIDQFVNVIHGESSRRPVHGGKIHPMTRYVLNYCGLLAECRTTLDMVLADNNNTNDDHHDGGGASSSGRCMRELLTHLLRKPDEKSRLYDHTGLQNIFLMNNLYCIICSSSPPIPAAGLPQPIPIAAVAPPARPRQRLPVGQSRAAATRISSPPRFPTLTVVTATASPRRPSHRAAPHCLALPPRPRTPTSPLQPRSTPPQPHHRLFPPWGRDSARRLEEARSGLPSIDGGLRVTAGGGEVGPALQPPIHAAAAASPSVSAIGA</sequence>
<dbReference type="EMBL" id="CM000147">
    <property type="protein sequence ID" value="EEE51145.1"/>
    <property type="molecule type" value="Genomic_DNA"/>
</dbReference>
<accession>B9G698</accession>
<dbReference type="GO" id="GO:0015031">
    <property type="term" value="P:protein transport"/>
    <property type="evidence" value="ECO:0007669"/>
    <property type="project" value="UniProtKB-KW"/>
</dbReference>
<evidence type="ECO:0000256" key="4">
    <source>
        <dbReference type="SAM" id="MobiDB-lite"/>
    </source>
</evidence>
<dbReference type="Gene3D" id="1.20.1280.170">
    <property type="entry name" value="Exocyst complex component Exo70"/>
    <property type="match status" value="1"/>
</dbReference>
<dbReference type="Pfam" id="PF03081">
    <property type="entry name" value="Exo70_C"/>
    <property type="match status" value="1"/>
</dbReference>
<name>B9G698_ORYSJ</name>
<reference evidence="6" key="1">
    <citation type="journal article" date="2005" name="PLoS Biol.">
        <title>The genomes of Oryza sativa: a history of duplications.</title>
        <authorList>
            <person name="Yu J."/>
            <person name="Wang J."/>
            <person name="Lin W."/>
            <person name="Li S."/>
            <person name="Li H."/>
            <person name="Zhou J."/>
            <person name="Ni P."/>
            <person name="Dong W."/>
            <person name="Hu S."/>
            <person name="Zeng C."/>
            <person name="Zhang J."/>
            <person name="Zhang Y."/>
            <person name="Li R."/>
            <person name="Xu Z."/>
            <person name="Li S."/>
            <person name="Li X."/>
            <person name="Zheng H."/>
            <person name="Cong L."/>
            <person name="Lin L."/>
            <person name="Yin J."/>
            <person name="Geng J."/>
            <person name="Li G."/>
            <person name="Shi J."/>
            <person name="Liu J."/>
            <person name="Lv H."/>
            <person name="Li J."/>
            <person name="Wang J."/>
            <person name="Deng Y."/>
            <person name="Ran L."/>
            <person name="Shi X."/>
            <person name="Wang X."/>
            <person name="Wu Q."/>
            <person name="Li C."/>
            <person name="Ren X."/>
            <person name="Wang J."/>
            <person name="Wang X."/>
            <person name="Li D."/>
            <person name="Liu D."/>
            <person name="Zhang X."/>
            <person name="Ji Z."/>
            <person name="Zhao W."/>
            <person name="Sun Y."/>
            <person name="Zhang Z."/>
            <person name="Bao J."/>
            <person name="Han Y."/>
            <person name="Dong L."/>
            <person name="Ji J."/>
            <person name="Chen P."/>
            <person name="Wu S."/>
            <person name="Liu J."/>
            <person name="Xiao Y."/>
            <person name="Bu D."/>
            <person name="Tan J."/>
            <person name="Yang L."/>
            <person name="Ye C."/>
            <person name="Zhang J."/>
            <person name="Xu J."/>
            <person name="Zhou Y."/>
            <person name="Yu Y."/>
            <person name="Zhang B."/>
            <person name="Zhuang S."/>
            <person name="Wei H."/>
            <person name="Liu B."/>
            <person name="Lei M."/>
            <person name="Yu H."/>
            <person name="Li Y."/>
            <person name="Xu H."/>
            <person name="Wei S."/>
            <person name="He X."/>
            <person name="Fang L."/>
            <person name="Zhang Z."/>
            <person name="Zhang Y."/>
            <person name="Huang X."/>
            <person name="Su Z."/>
            <person name="Tong W."/>
            <person name="Li J."/>
            <person name="Tong Z."/>
            <person name="Li S."/>
            <person name="Ye J."/>
            <person name="Wang L."/>
            <person name="Fang L."/>
            <person name="Lei T."/>
            <person name="Chen C."/>
            <person name="Chen H."/>
            <person name="Xu Z."/>
            <person name="Li H."/>
            <person name="Huang H."/>
            <person name="Zhang F."/>
            <person name="Xu H."/>
            <person name="Li N."/>
            <person name="Zhao C."/>
            <person name="Li S."/>
            <person name="Dong L."/>
            <person name="Huang Y."/>
            <person name="Li L."/>
            <person name="Xi Y."/>
            <person name="Qi Q."/>
            <person name="Li W."/>
            <person name="Zhang B."/>
            <person name="Hu W."/>
            <person name="Zhang Y."/>
            <person name="Tian X."/>
            <person name="Jiao Y."/>
            <person name="Liang X."/>
            <person name="Jin J."/>
            <person name="Gao L."/>
            <person name="Zheng W."/>
            <person name="Hao B."/>
            <person name="Liu S."/>
            <person name="Wang W."/>
            <person name="Yuan L."/>
            <person name="Cao M."/>
            <person name="McDermott J."/>
            <person name="Samudrala R."/>
            <person name="Wang J."/>
            <person name="Wong G.K."/>
            <person name="Yang H."/>
        </authorList>
    </citation>
    <scope>NUCLEOTIDE SEQUENCE [LARGE SCALE GENOMIC DNA]</scope>
</reference>
<dbReference type="PANTHER" id="PTHR12542:SF45">
    <property type="entry name" value="EXOCYST SUBUNIT EXO70 FAMILY PROTEIN"/>
    <property type="match status" value="1"/>
</dbReference>
<keyword evidence="3" id="KW-0268">Exocytosis</keyword>
<evidence type="ECO:0000259" key="5">
    <source>
        <dbReference type="Pfam" id="PF03081"/>
    </source>
</evidence>
<comment type="similarity">
    <text evidence="1 3">Belongs to the EXO70 family.</text>
</comment>
<proteinExistence type="inferred from homology"/>
<dbReference type="InterPro" id="IPR004140">
    <property type="entry name" value="Exo70"/>
</dbReference>
<dbReference type="GO" id="GO:0006887">
    <property type="term" value="P:exocytosis"/>
    <property type="evidence" value="ECO:0007669"/>
    <property type="project" value="UniProtKB-KW"/>
</dbReference>
<comment type="function">
    <text evidence="3">Component of the exocyst complex.</text>
</comment>
<gene>
    <name evidence="6" type="ORF">OsJ_31904</name>
</gene>
<evidence type="ECO:0000256" key="2">
    <source>
        <dbReference type="ARBA" id="ARBA00022448"/>
    </source>
</evidence>
<evidence type="ECO:0000256" key="1">
    <source>
        <dbReference type="ARBA" id="ARBA00006756"/>
    </source>
</evidence>
<dbReference type="PANTHER" id="PTHR12542">
    <property type="entry name" value="EXOCYST COMPLEX PROTEIN EXO70"/>
    <property type="match status" value="1"/>
</dbReference>
<dbReference type="SUPFAM" id="SSF74788">
    <property type="entry name" value="Cullin repeat-like"/>
    <property type="match status" value="1"/>
</dbReference>
<dbReference type="InterPro" id="IPR016159">
    <property type="entry name" value="Cullin_repeat-like_dom_sf"/>
</dbReference>
<keyword evidence="2 3" id="KW-0813">Transport</keyword>
<protein>
    <recommendedName>
        <fullName evidence="3">Exocyst subunit Exo70 family protein</fullName>
    </recommendedName>
</protein>
<evidence type="ECO:0000256" key="3">
    <source>
        <dbReference type="RuleBase" id="RU365026"/>
    </source>
</evidence>
<feature type="region of interest" description="Disordered" evidence="4">
    <location>
        <begin position="239"/>
        <end position="286"/>
    </location>
</feature>
<dbReference type="InterPro" id="IPR046364">
    <property type="entry name" value="Exo70_C"/>
</dbReference>
<dbReference type="GO" id="GO:0000145">
    <property type="term" value="C:exocyst"/>
    <property type="evidence" value="ECO:0007669"/>
    <property type="project" value="InterPro"/>
</dbReference>
<dbReference type="AlphaFoldDB" id="B9G698"/>
<evidence type="ECO:0000313" key="6">
    <source>
        <dbReference type="EMBL" id="EEE51145.1"/>
    </source>
</evidence>